<dbReference type="InterPro" id="IPR001387">
    <property type="entry name" value="Cro/C1-type_HTH"/>
</dbReference>
<dbReference type="PROSITE" id="PS50943">
    <property type="entry name" value="HTH_CROC1"/>
    <property type="match status" value="1"/>
</dbReference>
<dbReference type="Pfam" id="PF21259">
    <property type="entry name" value="Rgg_C"/>
    <property type="match status" value="1"/>
</dbReference>
<keyword evidence="1" id="KW-1133">Transmembrane helix</keyword>
<name>R3TGM5_9ENTE</name>
<evidence type="ECO:0000259" key="2">
    <source>
        <dbReference type="PROSITE" id="PS50943"/>
    </source>
</evidence>
<gene>
    <name evidence="3" type="ORF">UC3_03585</name>
</gene>
<feature type="transmembrane region" description="Helical" evidence="1">
    <location>
        <begin position="159"/>
        <end position="178"/>
    </location>
</feature>
<evidence type="ECO:0000256" key="1">
    <source>
        <dbReference type="SAM" id="Phobius"/>
    </source>
</evidence>
<keyword evidence="4" id="KW-1185">Reference proteome</keyword>
<dbReference type="InterPro" id="IPR011990">
    <property type="entry name" value="TPR-like_helical_dom_sf"/>
</dbReference>
<sequence>MNTHKKSVGELLRSMRKERGLTQVQLSRGICSRTTLATIETNNSSVNIDLLEKLLSRMNIDLYELQIIRSNFSYRNRKEIYKELQLKYVNGNISLEKLQEEMQENYKKNGNIAYLAIFMVFAKKILQEDIKTQLNTYTYEAEHIKKYFKTVTQYTNYEISIMASCLFLFGTETILMLIGEWNRKINKKNHFSFQAINNILVFYFNAIQICLERKDINEASKILKGLQLYDLDLPNRIYYRLMEEYYRSLIVMIVQESPDNNIKRIYDFFLFLGYKKKAEVLKKNTENLCNLNKCRDSLQK</sequence>
<dbReference type="Gene3D" id="1.25.40.10">
    <property type="entry name" value="Tetratricopeptide repeat domain"/>
    <property type="match status" value="1"/>
</dbReference>
<dbReference type="SUPFAM" id="SSF47413">
    <property type="entry name" value="lambda repressor-like DNA-binding domains"/>
    <property type="match status" value="1"/>
</dbReference>
<dbReference type="AlphaFoldDB" id="R3TGM5"/>
<dbReference type="Pfam" id="PF01381">
    <property type="entry name" value="HTH_3"/>
    <property type="match status" value="1"/>
</dbReference>
<protein>
    <submittedName>
        <fullName evidence="3">Transcriptional activator, Rgg/GadR/MutR family domain-containing protein</fullName>
    </submittedName>
</protein>
<evidence type="ECO:0000313" key="4">
    <source>
        <dbReference type="Proteomes" id="UP000013785"/>
    </source>
</evidence>
<dbReference type="PATRIC" id="fig|1158610.3.peg.3586"/>
<dbReference type="GO" id="GO:0003677">
    <property type="term" value="F:DNA binding"/>
    <property type="evidence" value="ECO:0007669"/>
    <property type="project" value="InterPro"/>
</dbReference>
<feature type="domain" description="HTH cro/C1-type" evidence="2">
    <location>
        <begin position="12"/>
        <end position="65"/>
    </location>
</feature>
<keyword evidence="1" id="KW-0472">Membrane</keyword>
<dbReference type="Proteomes" id="UP000013785">
    <property type="component" value="Unassembled WGS sequence"/>
</dbReference>
<organism evidence="3 4">
    <name type="scientific">Enterococcus phoeniculicola ATCC BAA-412</name>
    <dbReference type="NCBI Taxonomy" id="1158610"/>
    <lineage>
        <taxon>Bacteria</taxon>
        <taxon>Bacillati</taxon>
        <taxon>Bacillota</taxon>
        <taxon>Bacilli</taxon>
        <taxon>Lactobacillales</taxon>
        <taxon>Enterococcaceae</taxon>
        <taxon>Enterococcus</taxon>
    </lineage>
</organism>
<dbReference type="STRING" id="154621.RV11_GL002894"/>
<dbReference type="InterPro" id="IPR053163">
    <property type="entry name" value="HTH-type_regulator_Rgg"/>
</dbReference>
<comment type="caution">
    <text evidence="3">The sequence shown here is derived from an EMBL/GenBank/DDBJ whole genome shotgun (WGS) entry which is preliminary data.</text>
</comment>
<keyword evidence="1" id="KW-0812">Transmembrane</keyword>
<dbReference type="SMART" id="SM00530">
    <property type="entry name" value="HTH_XRE"/>
    <property type="match status" value="1"/>
</dbReference>
<dbReference type="EMBL" id="AJAT01000025">
    <property type="protein sequence ID" value="EOL40589.1"/>
    <property type="molecule type" value="Genomic_DNA"/>
</dbReference>
<dbReference type="eggNOG" id="COG1396">
    <property type="taxonomic scope" value="Bacteria"/>
</dbReference>
<dbReference type="CDD" id="cd00093">
    <property type="entry name" value="HTH_XRE"/>
    <property type="match status" value="1"/>
</dbReference>
<dbReference type="HOGENOM" id="CLU_079849_0_0_9"/>
<dbReference type="PANTHER" id="PTHR37038">
    <property type="entry name" value="TRANSCRIPTIONAL REGULATOR-RELATED"/>
    <property type="match status" value="1"/>
</dbReference>
<reference evidence="3 4" key="1">
    <citation type="submission" date="2013-02" db="EMBL/GenBank/DDBJ databases">
        <title>The Genome Sequence of Enterococcus phoeniculicola BAA-412.</title>
        <authorList>
            <consortium name="The Broad Institute Genome Sequencing Platform"/>
            <consortium name="The Broad Institute Genome Sequencing Center for Infectious Disease"/>
            <person name="Earl A.M."/>
            <person name="Gilmore M.S."/>
            <person name="Lebreton F."/>
            <person name="Walker B."/>
            <person name="Young S.K."/>
            <person name="Zeng Q."/>
            <person name="Gargeya S."/>
            <person name="Fitzgerald M."/>
            <person name="Haas B."/>
            <person name="Abouelleil A."/>
            <person name="Alvarado L."/>
            <person name="Arachchi H.M."/>
            <person name="Berlin A.M."/>
            <person name="Chapman S.B."/>
            <person name="Dewar J."/>
            <person name="Goldberg J."/>
            <person name="Griggs A."/>
            <person name="Gujja S."/>
            <person name="Hansen M."/>
            <person name="Howarth C."/>
            <person name="Imamovic A."/>
            <person name="Larimer J."/>
            <person name="McCowan C."/>
            <person name="Murphy C."/>
            <person name="Neiman D."/>
            <person name="Pearson M."/>
            <person name="Priest M."/>
            <person name="Roberts A."/>
            <person name="Saif S."/>
            <person name="Shea T."/>
            <person name="Sisk P."/>
            <person name="Sykes S."/>
            <person name="Wortman J."/>
            <person name="Nusbaum C."/>
            <person name="Birren B."/>
        </authorList>
    </citation>
    <scope>NUCLEOTIDE SEQUENCE [LARGE SCALE GENOMIC DNA]</scope>
    <source>
        <strain evidence="3 4">ATCC BAA-412</strain>
    </source>
</reference>
<dbReference type="InterPro" id="IPR010057">
    <property type="entry name" value="Transcription_activator_Rgg_C"/>
</dbReference>
<evidence type="ECO:0000313" key="3">
    <source>
        <dbReference type="EMBL" id="EOL40589.1"/>
    </source>
</evidence>
<dbReference type="NCBIfam" id="TIGR01716">
    <property type="entry name" value="RGG_Cterm"/>
    <property type="match status" value="1"/>
</dbReference>
<accession>R3TGM5</accession>
<dbReference type="RefSeq" id="WP_010770213.1">
    <property type="nucleotide sequence ID" value="NZ_ASWE01000001.1"/>
</dbReference>
<dbReference type="OrthoDB" id="1150409at2"/>
<proteinExistence type="predicted"/>
<dbReference type="InterPro" id="IPR010982">
    <property type="entry name" value="Lambda_DNA-bd_dom_sf"/>
</dbReference>